<dbReference type="EMBL" id="JQOD01000001">
    <property type="protein sequence ID" value="KGA36053.1"/>
    <property type="molecule type" value="Genomic_DNA"/>
</dbReference>
<accession>A0A0M2F4W6</accession>
<organism evidence="1 2">
    <name type="scientific">Pectobacterium brasiliense</name>
    <dbReference type="NCBI Taxonomy" id="180957"/>
    <lineage>
        <taxon>Bacteria</taxon>
        <taxon>Pseudomonadati</taxon>
        <taxon>Pseudomonadota</taxon>
        <taxon>Gammaproteobacteria</taxon>
        <taxon>Enterobacterales</taxon>
        <taxon>Pectobacteriaceae</taxon>
        <taxon>Pectobacterium</taxon>
    </lineage>
</organism>
<dbReference type="RefSeq" id="WP_039312825.1">
    <property type="nucleotide sequence ID" value="NZ_JQOD01000001.1"/>
</dbReference>
<evidence type="ECO:0000313" key="1">
    <source>
        <dbReference type="EMBL" id="KGA36053.1"/>
    </source>
</evidence>
<reference evidence="1 2" key="1">
    <citation type="submission" date="2014-08" db="EMBL/GenBank/DDBJ databases">
        <title>Genome sequences of NCPPB Pectobacterium isolates.</title>
        <authorList>
            <person name="Glover R.H."/>
            <person name="Sapp M."/>
            <person name="Elphinstone J."/>
        </authorList>
    </citation>
    <scope>NUCLEOTIDE SEQUENCE [LARGE SCALE GENOMIC DNA]</scope>
    <source>
        <strain evidence="1 2">LMG 21372</strain>
    </source>
</reference>
<dbReference type="InterPro" id="IPR034154">
    <property type="entry name" value="TOPRIM_DnaG/twinkle"/>
</dbReference>
<dbReference type="SUPFAM" id="SSF56731">
    <property type="entry name" value="DNA primase core"/>
    <property type="match status" value="1"/>
</dbReference>
<dbReference type="AlphaFoldDB" id="A0A0M2F4W6"/>
<gene>
    <name evidence="1" type="ORF">KU74_06155</name>
</gene>
<dbReference type="Pfam" id="PF13155">
    <property type="entry name" value="Toprim_2"/>
    <property type="match status" value="1"/>
</dbReference>
<dbReference type="Gene3D" id="3.40.1360.10">
    <property type="match status" value="1"/>
</dbReference>
<dbReference type="Proteomes" id="UP000029435">
    <property type="component" value="Unassembled WGS sequence"/>
</dbReference>
<evidence type="ECO:0000313" key="2">
    <source>
        <dbReference type="Proteomes" id="UP000029435"/>
    </source>
</evidence>
<sequence length="892" mass="101655">MNNELHKEIIKRLIAEFQFKEQEGYLRYGICPHCHKKELFTSIEKPYVLKCGRENKCGAEIIVNAHYADLFNHWSERFPRTEASPCAAADAYLRESRNLDITRLAGCYTQESFHQKGMGTATVRFSLPSGGYWERLIDQPERFERKANFHGSYAGQWWSHPAQDLSKQNAIWLVEGIFDALSLIQNGIAAVSIMSCNNYPEQALAQLAQSLGERPRPVLVWALDNDPAGRKYTARHARRSQEAGWAVNAACVPVGRQKRDWNDLHIQGRLTPRDLKEYRYQGDLLLTDNAADKALRIAEHTERREFHFEFDSRLYWFKLDLDRHMKAVERIQDGDIRLSEQEVKVKALKEAGAVVEIANCYPVPLYFQRSEPTDEAWYYFQINFPGSTPPVKDMFTSGQLTSASEFKKRLLHVAKGAIYTGNTNQLDRLIRQDLPVIKEVQTQNFIGYNKVWQGWIFNTLAVSGGKVYHLNSEDYFEIGKLSAKSLSHSPVLEINADLSQFKTDWVQDIWTAFGAKGYIALAFWLGSLFAEQIRQGCRSFPFLEIVGEPGTGKSTLIDFLWKLCGRDDYEGFDPTKSTAAARARNFAQVGNLPVVLIEGDRTQDTIRQRAFDFDDLKPLYNGKGMRATGVKSNNNETYEPPFRGSIVIAQNADVGGSPALLERIVHIHTDKSAQTPQTRQAAERLERATTEQVSGFILQVTQSETAVLDAFSRVYEQAKTELENHPEINHNRIAKNHAQLIAMVETLPLVLPVQADAVLQTRQALVALAAERRQALRTDPPQVQEFWETFEYLDSLDRYGLNHAGKDNREGMVAVNFQHFIQMASEYRINQSFVISDLKKQLKGGTCFQFTGNKAVRSLPNELYNKGKGLHDVMRPEIVRCWVFKRNELQHS</sequence>
<name>A0A0M2F4W6_9GAMM</name>
<dbReference type="OrthoDB" id="5618772at2"/>
<proteinExistence type="predicted"/>
<dbReference type="CDD" id="cd01029">
    <property type="entry name" value="TOPRIM_primases"/>
    <property type="match status" value="1"/>
</dbReference>
<comment type="caution">
    <text evidence="1">The sequence shown here is derived from an EMBL/GenBank/DDBJ whole genome shotgun (WGS) entry which is preliminary data.</text>
</comment>
<protein>
    <submittedName>
        <fullName evidence="1">Toprim domain protein</fullName>
    </submittedName>
</protein>